<dbReference type="SUPFAM" id="SSF47473">
    <property type="entry name" value="EF-hand"/>
    <property type="match status" value="1"/>
</dbReference>
<dbReference type="InterPro" id="IPR011992">
    <property type="entry name" value="EF-hand-dom_pair"/>
</dbReference>
<feature type="domain" description="EF-hand" evidence="7">
    <location>
        <begin position="96"/>
        <end position="131"/>
    </location>
</feature>
<dbReference type="FunFam" id="1.10.238.10:FF:000009">
    <property type="entry name" value="Visinin-like protein 1"/>
    <property type="match status" value="1"/>
</dbReference>
<dbReference type="InterPro" id="IPR018247">
    <property type="entry name" value="EF_Hand_1_Ca_BS"/>
</dbReference>
<keyword evidence="4" id="KW-0677">Repeat</keyword>
<evidence type="ECO:0000256" key="4">
    <source>
        <dbReference type="ARBA" id="ARBA00022737"/>
    </source>
</evidence>
<dbReference type="PANTHER" id="PTHR23055">
    <property type="entry name" value="CALCIUM BINDING PROTEINS"/>
    <property type="match status" value="1"/>
</dbReference>
<comment type="caution">
    <text evidence="8">The sequence shown here is derived from an EMBL/GenBank/DDBJ whole genome shotgun (WGS) entry which is preliminary data.</text>
</comment>
<evidence type="ECO:0000256" key="1">
    <source>
        <dbReference type="ARBA" id="ARBA00006049"/>
    </source>
</evidence>
<dbReference type="GO" id="GO:0005509">
    <property type="term" value="F:calcium ion binding"/>
    <property type="evidence" value="ECO:0007669"/>
    <property type="project" value="InterPro"/>
</dbReference>
<evidence type="ECO:0000313" key="9">
    <source>
        <dbReference type="Proteomes" id="UP000271974"/>
    </source>
</evidence>
<dbReference type="STRING" id="188477.A0A433SP43"/>
<sequence length="191" mass="22016">MGKANSKLKPEVMEDLLEQTQFTEKELQDWYKEFLKDCPSGKLNVDEFKMIYANFFPNGDPSTFAELVFRTFDKDGNNTIEFREFICGLSVTSRAPLDRKLRWAFTVYDVDGNGFVSREEMVHIVRAIHKMVGDAVRLPNDEWTPEKRVEKILRQLDTDLDGKLSIQEFIKGAKKDPTLARLLQCDASVAQ</sequence>
<evidence type="ECO:0000313" key="8">
    <source>
        <dbReference type="EMBL" id="RUS71027.1"/>
    </source>
</evidence>
<feature type="domain" description="EF-hand" evidence="7">
    <location>
        <begin position="144"/>
        <end position="179"/>
    </location>
</feature>
<dbReference type="PRINTS" id="PR00450">
    <property type="entry name" value="RECOVERIN"/>
</dbReference>
<dbReference type="EMBL" id="RQTK01001284">
    <property type="protein sequence ID" value="RUS71027.1"/>
    <property type="molecule type" value="Genomic_DNA"/>
</dbReference>
<evidence type="ECO:0000256" key="2">
    <source>
        <dbReference type="ARBA" id="ARBA00022707"/>
    </source>
</evidence>
<dbReference type="Pfam" id="PF13499">
    <property type="entry name" value="EF-hand_7"/>
    <property type="match status" value="1"/>
</dbReference>
<protein>
    <recommendedName>
        <fullName evidence="7">EF-hand domain-containing protein</fullName>
    </recommendedName>
</protein>
<dbReference type="AlphaFoldDB" id="A0A433SP43"/>
<dbReference type="PANTHER" id="PTHR23055:SF178">
    <property type="entry name" value="NEUROCALCIN HOMOLOG"/>
    <property type="match status" value="1"/>
</dbReference>
<dbReference type="InterPro" id="IPR028846">
    <property type="entry name" value="Recoverin"/>
</dbReference>
<keyword evidence="3" id="KW-0479">Metal-binding</keyword>
<evidence type="ECO:0000256" key="5">
    <source>
        <dbReference type="ARBA" id="ARBA00022837"/>
    </source>
</evidence>
<keyword evidence="2" id="KW-0519">Myristate</keyword>
<dbReference type="InterPro" id="IPR002048">
    <property type="entry name" value="EF_hand_dom"/>
</dbReference>
<dbReference type="Gene3D" id="1.10.238.10">
    <property type="entry name" value="EF-hand"/>
    <property type="match status" value="1"/>
</dbReference>
<dbReference type="CDD" id="cd00051">
    <property type="entry name" value="EFh"/>
    <property type="match status" value="2"/>
</dbReference>
<name>A0A433SP43_ELYCH</name>
<evidence type="ECO:0000259" key="7">
    <source>
        <dbReference type="PROSITE" id="PS50222"/>
    </source>
</evidence>
<dbReference type="OrthoDB" id="191686at2759"/>
<keyword evidence="9" id="KW-1185">Reference proteome</keyword>
<proteinExistence type="inferred from homology"/>
<feature type="domain" description="EF-hand" evidence="7">
    <location>
        <begin position="60"/>
        <end position="95"/>
    </location>
</feature>
<organism evidence="8 9">
    <name type="scientific">Elysia chlorotica</name>
    <name type="common">Eastern emerald elysia</name>
    <name type="synonym">Sea slug</name>
    <dbReference type="NCBI Taxonomy" id="188477"/>
    <lineage>
        <taxon>Eukaryota</taxon>
        <taxon>Metazoa</taxon>
        <taxon>Spiralia</taxon>
        <taxon>Lophotrochozoa</taxon>
        <taxon>Mollusca</taxon>
        <taxon>Gastropoda</taxon>
        <taxon>Heterobranchia</taxon>
        <taxon>Euthyneura</taxon>
        <taxon>Panpulmonata</taxon>
        <taxon>Sacoglossa</taxon>
        <taxon>Placobranchoidea</taxon>
        <taxon>Plakobranchidae</taxon>
        <taxon>Elysia</taxon>
    </lineage>
</organism>
<gene>
    <name evidence="8" type="ORF">EGW08_021214</name>
</gene>
<keyword evidence="6" id="KW-0449">Lipoprotein</keyword>
<dbReference type="PROSITE" id="PS50222">
    <property type="entry name" value="EF_HAND_2"/>
    <property type="match status" value="3"/>
</dbReference>
<comment type="similarity">
    <text evidence="1">Belongs to the recoverin family.</text>
</comment>
<evidence type="ECO:0000256" key="6">
    <source>
        <dbReference type="ARBA" id="ARBA00023288"/>
    </source>
</evidence>
<dbReference type="PROSITE" id="PS00018">
    <property type="entry name" value="EF_HAND_1"/>
    <property type="match status" value="2"/>
</dbReference>
<dbReference type="SMART" id="SM00054">
    <property type="entry name" value="EFh"/>
    <property type="match status" value="3"/>
</dbReference>
<reference evidence="8 9" key="1">
    <citation type="submission" date="2019-01" db="EMBL/GenBank/DDBJ databases">
        <title>A draft genome assembly of the solar-powered sea slug Elysia chlorotica.</title>
        <authorList>
            <person name="Cai H."/>
            <person name="Li Q."/>
            <person name="Fang X."/>
            <person name="Li J."/>
            <person name="Curtis N.E."/>
            <person name="Altenburger A."/>
            <person name="Shibata T."/>
            <person name="Feng M."/>
            <person name="Maeda T."/>
            <person name="Schwartz J.A."/>
            <person name="Shigenobu S."/>
            <person name="Lundholm N."/>
            <person name="Nishiyama T."/>
            <person name="Yang H."/>
            <person name="Hasebe M."/>
            <person name="Li S."/>
            <person name="Pierce S.K."/>
            <person name="Wang J."/>
        </authorList>
    </citation>
    <scope>NUCLEOTIDE SEQUENCE [LARGE SCALE GENOMIC DNA]</scope>
    <source>
        <strain evidence="8">EC2010</strain>
        <tissue evidence="8">Whole organism of an adult</tissue>
    </source>
</reference>
<dbReference type="Pfam" id="PF13833">
    <property type="entry name" value="EF-hand_8"/>
    <property type="match status" value="1"/>
</dbReference>
<keyword evidence="5" id="KW-0106">Calcium</keyword>
<accession>A0A433SP43</accession>
<evidence type="ECO:0000256" key="3">
    <source>
        <dbReference type="ARBA" id="ARBA00022723"/>
    </source>
</evidence>
<dbReference type="Proteomes" id="UP000271974">
    <property type="component" value="Unassembled WGS sequence"/>
</dbReference>